<dbReference type="PANTHER" id="PTHR12599:SF0">
    <property type="entry name" value="PTERIN-4-ALPHA-CARBINOLAMINE DEHYDRATASE"/>
    <property type="match status" value="1"/>
</dbReference>
<dbReference type="PANTHER" id="PTHR12599">
    <property type="entry name" value="PTERIN-4-ALPHA-CARBINOLAMINE DEHYDRATASE"/>
    <property type="match status" value="1"/>
</dbReference>
<protein>
    <recommendedName>
        <fullName evidence="4">Putative pterin-4-alpha-carbinolamine dehydratase</fullName>
        <ecNumber evidence="3">4.2.1.96</ecNumber>
    </recommendedName>
</protein>
<evidence type="ECO:0000256" key="3">
    <source>
        <dbReference type="ARBA" id="ARBA00013252"/>
    </source>
</evidence>
<dbReference type="Gene3D" id="3.30.1360.20">
    <property type="entry name" value="Transcriptional coactivator/pterin dehydratase"/>
    <property type="match status" value="1"/>
</dbReference>
<dbReference type="SUPFAM" id="SSF54593">
    <property type="entry name" value="Glyoxalase/Bleomycin resistance protein/Dihydroxybiphenyl dioxygenase"/>
    <property type="match status" value="1"/>
</dbReference>
<proteinExistence type="inferred from homology"/>
<sequence>MTTLTAQQVIDEGLSNWRILVRTLQTCFETGSFAVGADLVARITSVAEQLNHHPDVVLRYPNVLVTTTSHDVGGLTERDIALARRISQVAAEMGLAAAPEQVGTAEIAIDALDIPAVRPFWQTVFGYVTNPADESELSDPMGRGPTIWFQQMDAPRSQRNRIHLDVWVPHDQAEARLQATLDAGGRLLSADAAPSFWVLADAEGNEACICTNLDREDS</sequence>
<organism evidence="7 8">
    <name type="scientific">Candidatus Ruania gallistercoris</name>
    <dbReference type="NCBI Taxonomy" id="2838746"/>
    <lineage>
        <taxon>Bacteria</taxon>
        <taxon>Bacillati</taxon>
        <taxon>Actinomycetota</taxon>
        <taxon>Actinomycetes</taxon>
        <taxon>Micrococcales</taxon>
        <taxon>Ruaniaceae</taxon>
        <taxon>Ruania</taxon>
    </lineage>
</organism>
<gene>
    <name evidence="7" type="ORF">H9815_11715</name>
</gene>
<comment type="similarity">
    <text evidence="2">Belongs to the pterin-4-alpha-carbinolamine dehydratase family.</text>
</comment>
<dbReference type="AlphaFoldDB" id="A0A9D2EFM8"/>
<feature type="domain" description="Glyoxalase-like" evidence="6">
    <location>
        <begin position="107"/>
        <end position="210"/>
    </location>
</feature>
<dbReference type="InterPro" id="IPR041581">
    <property type="entry name" value="Glyoxalase_6"/>
</dbReference>
<dbReference type="SUPFAM" id="SSF55248">
    <property type="entry name" value="PCD-like"/>
    <property type="match status" value="1"/>
</dbReference>
<evidence type="ECO:0000256" key="1">
    <source>
        <dbReference type="ARBA" id="ARBA00001554"/>
    </source>
</evidence>
<dbReference type="EMBL" id="DXBY01000201">
    <property type="protein sequence ID" value="HIZ36437.1"/>
    <property type="molecule type" value="Genomic_DNA"/>
</dbReference>
<dbReference type="InterPro" id="IPR029068">
    <property type="entry name" value="Glyas_Bleomycin-R_OHBP_Dase"/>
</dbReference>
<dbReference type="InterPro" id="IPR001533">
    <property type="entry name" value="Pterin_deHydtase"/>
</dbReference>
<dbReference type="InterPro" id="IPR036428">
    <property type="entry name" value="PCD_sf"/>
</dbReference>
<dbReference type="EC" id="4.2.1.96" evidence="3"/>
<dbReference type="CDD" id="cd00488">
    <property type="entry name" value="PCD_DCoH"/>
    <property type="match status" value="1"/>
</dbReference>
<reference evidence="7" key="2">
    <citation type="submission" date="2021-04" db="EMBL/GenBank/DDBJ databases">
        <authorList>
            <person name="Gilroy R."/>
        </authorList>
    </citation>
    <scope>NUCLEOTIDE SEQUENCE</scope>
    <source>
        <strain evidence="7">ChiGjej4B4-7305</strain>
    </source>
</reference>
<evidence type="ECO:0000256" key="5">
    <source>
        <dbReference type="ARBA" id="ARBA00023239"/>
    </source>
</evidence>
<keyword evidence="5 7" id="KW-0456">Lyase</keyword>
<dbReference type="Proteomes" id="UP000824037">
    <property type="component" value="Unassembled WGS sequence"/>
</dbReference>
<evidence type="ECO:0000313" key="8">
    <source>
        <dbReference type="Proteomes" id="UP000824037"/>
    </source>
</evidence>
<dbReference type="GO" id="GO:0006729">
    <property type="term" value="P:tetrahydrobiopterin biosynthetic process"/>
    <property type="evidence" value="ECO:0007669"/>
    <property type="project" value="InterPro"/>
</dbReference>
<dbReference type="GO" id="GO:0008124">
    <property type="term" value="F:4-alpha-hydroxytetrahydrobiopterin dehydratase activity"/>
    <property type="evidence" value="ECO:0007669"/>
    <property type="project" value="UniProtKB-EC"/>
</dbReference>
<dbReference type="Pfam" id="PF01329">
    <property type="entry name" value="Pterin_4a"/>
    <property type="match status" value="1"/>
</dbReference>
<dbReference type="Gene3D" id="3.10.180.10">
    <property type="entry name" value="2,3-Dihydroxybiphenyl 1,2-Dioxygenase, domain 1"/>
    <property type="match status" value="1"/>
</dbReference>
<reference evidence="7" key="1">
    <citation type="journal article" date="2021" name="PeerJ">
        <title>Extensive microbial diversity within the chicken gut microbiome revealed by metagenomics and culture.</title>
        <authorList>
            <person name="Gilroy R."/>
            <person name="Ravi A."/>
            <person name="Getino M."/>
            <person name="Pursley I."/>
            <person name="Horton D.L."/>
            <person name="Alikhan N.F."/>
            <person name="Baker D."/>
            <person name="Gharbi K."/>
            <person name="Hall N."/>
            <person name="Watson M."/>
            <person name="Adriaenssens E.M."/>
            <person name="Foster-Nyarko E."/>
            <person name="Jarju S."/>
            <person name="Secka A."/>
            <person name="Antonio M."/>
            <person name="Oren A."/>
            <person name="Chaudhuri R.R."/>
            <person name="La Ragione R."/>
            <person name="Hildebrand F."/>
            <person name="Pallen M.J."/>
        </authorList>
    </citation>
    <scope>NUCLEOTIDE SEQUENCE</scope>
    <source>
        <strain evidence="7">ChiGjej4B4-7305</strain>
    </source>
</reference>
<evidence type="ECO:0000256" key="4">
    <source>
        <dbReference type="ARBA" id="ARBA00021735"/>
    </source>
</evidence>
<accession>A0A9D2EFM8</accession>
<evidence type="ECO:0000313" key="7">
    <source>
        <dbReference type="EMBL" id="HIZ36437.1"/>
    </source>
</evidence>
<dbReference type="Pfam" id="PF18029">
    <property type="entry name" value="Glyoxalase_6"/>
    <property type="match status" value="1"/>
</dbReference>
<name>A0A9D2EFM8_9MICO</name>
<evidence type="ECO:0000256" key="2">
    <source>
        <dbReference type="ARBA" id="ARBA00006472"/>
    </source>
</evidence>
<comment type="catalytic activity">
    <reaction evidence="1">
        <text>(4aS,6R)-4a-hydroxy-L-erythro-5,6,7,8-tetrahydrobiopterin = (6R)-L-erythro-6,7-dihydrobiopterin + H2O</text>
        <dbReference type="Rhea" id="RHEA:11920"/>
        <dbReference type="ChEBI" id="CHEBI:15377"/>
        <dbReference type="ChEBI" id="CHEBI:15642"/>
        <dbReference type="ChEBI" id="CHEBI:43120"/>
        <dbReference type="EC" id="4.2.1.96"/>
    </reaction>
</comment>
<evidence type="ECO:0000259" key="6">
    <source>
        <dbReference type="Pfam" id="PF18029"/>
    </source>
</evidence>
<comment type="caution">
    <text evidence="7">The sequence shown here is derived from an EMBL/GenBank/DDBJ whole genome shotgun (WGS) entry which is preliminary data.</text>
</comment>